<name>A0ABT0KQB7_9GAMM</name>
<evidence type="ECO:0000313" key="3">
    <source>
        <dbReference type="EMBL" id="MCL1046030.1"/>
    </source>
</evidence>
<reference evidence="3 4" key="1">
    <citation type="submission" date="2022-01" db="EMBL/GenBank/DDBJ databases">
        <title>Whole genome-based taxonomy of the Shewanellaceae.</title>
        <authorList>
            <person name="Martin-Rodriguez A.J."/>
        </authorList>
    </citation>
    <scope>NUCLEOTIDE SEQUENCE [LARGE SCALE GENOMIC DNA]</scope>
    <source>
        <strain evidence="3 4">DSM 24955</strain>
    </source>
</reference>
<dbReference type="Proteomes" id="UP001202134">
    <property type="component" value="Unassembled WGS sequence"/>
</dbReference>
<comment type="caution">
    <text evidence="3">The sequence shown here is derived from an EMBL/GenBank/DDBJ whole genome shotgun (WGS) entry which is preliminary data.</text>
</comment>
<dbReference type="InterPro" id="IPR006311">
    <property type="entry name" value="TAT_signal"/>
</dbReference>
<feature type="domain" description="PhoD-like phosphatase metallophosphatase" evidence="2">
    <location>
        <begin position="415"/>
        <end position="664"/>
    </location>
</feature>
<accession>A0ABT0KQB7</accession>
<dbReference type="PROSITE" id="PS51318">
    <property type="entry name" value="TAT"/>
    <property type="match status" value="1"/>
</dbReference>
<protein>
    <submittedName>
        <fullName evidence="3">Alkaline phosphatase D family protein</fullName>
    </submittedName>
</protein>
<feature type="chain" id="PRO_5046978616" evidence="1">
    <location>
        <begin position="27"/>
        <end position="790"/>
    </location>
</feature>
<keyword evidence="4" id="KW-1185">Reference proteome</keyword>
<dbReference type="InterPro" id="IPR038607">
    <property type="entry name" value="PhoD-like_sf"/>
</dbReference>
<dbReference type="InterPro" id="IPR018946">
    <property type="entry name" value="PhoD-like_MPP"/>
</dbReference>
<feature type="signal peptide" evidence="1">
    <location>
        <begin position="1"/>
        <end position="26"/>
    </location>
</feature>
<dbReference type="Pfam" id="PF09423">
    <property type="entry name" value="PhoD"/>
    <property type="match status" value="1"/>
</dbReference>
<organism evidence="3 4">
    <name type="scientific">Shewanella electrodiphila</name>
    <dbReference type="NCBI Taxonomy" id="934143"/>
    <lineage>
        <taxon>Bacteria</taxon>
        <taxon>Pseudomonadati</taxon>
        <taxon>Pseudomonadota</taxon>
        <taxon>Gammaproteobacteria</taxon>
        <taxon>Alteromonadales</taxon>
        <taxon>Shewanellaceae</taxon>
        <taxon>Shewanella</taxon>
    </lineage>
</organism>
<evidence type="ECO:0000313" key="4">
    <source>
        <dbReference type="Proteomes" id="UP001202134"/>
    </source>
</evidence>
<sequence length="790" mass="88820">MDRRSFIKLSALTTGGLLFPSQAARAAANRLSVTDVSLVETLASNSKRPWLGSAFWGNRLQDWQLNAGKIECIRNGRGFEMRTVSILTRQLNNSIKPARIKAKVSNLTPNKAGFCGFLLGAGSDRLDYRASALIQRASGENGGFMAVINEKGELSFNDFTNKQKPLAYEKIVRTNSVNIGAVHDREIILDCHIDPVSKASFDVRLVAIDSKTGKELGFIVRTGVPNDELLGGVMLLSSTPPKQSGARWAFSDIQTGGEKLSKLDQQAIGPVMGCMHSVNKSVLKLSAQFMPVADDEYQTAKLQYQLVGSKEWVSAPSSQMEPGYIIQYRVDNWDNTQTHNYRVVTVSASDQVDVLYQGQVLKDPGKTKPLSIALYSCLVATNQSLDIEHFKTRLKQEKQLGRFSPENILFPHTELVNNCDKHEPDMYVFCGDQFYEATPTQVWRNRPDSHLDMLYRWYLWYWTFKDSIRDKPAILLADDHDVLQGNLWGVGGRDPVVLEGDKRTEEDGGYMQTKALVKMVYRMQHGHNPDAYDPTPIEHGIPVTYGAFVYGGVSFAMVEDRKFKSRRNINIDPIYAQGELLGHRQEQFLREWADMDKALPKICIAASMWGSPQTKSNLEPLLDYDSNGYPPDGRTRAVKLIKDAGAVVICGDQHLAMVAKQGLDTFEDGPLFYAGPAGAAFWQRWFEGINKLDNQFNNDPNTGNFTDTFGNKMRVLAVANPKVTYDDFKQQTNNSWSNYLADRSLKSEGYGIVKVNHHAEQFEFECWEWDTDPTQGKQFAGWPYIHKFES</sequence>
<evidence type="ECO:0000259" key="2">
    <source>
        <dbReference type="Pfam" id="PF09423"/>
    </source>
</evidence>
<dbReference type="SUPFAM" id="SSF56300">
    <property type="entry name" value="Metallo-dependent phosphatases"/>
    <property type="match status" value="1"/>
</dbReference>
<dbReference type="InterPro" id="IPR029052">
    <property type="entry name" value="Metallo-depent_PP-like"/>
</dbReference>
<dbReference type="Gene3D" id="3.60.21.70">
    <property type="entry name" value="PhoD-like phosphatase"/>
    <property type="match status" value="1"/>
</dbReference>
<dbReference type="RefSeq" id="WP_248955842.1">
    <property type="nucleotide sequence ID" value="NZ_JAKIKU010000005.1"/>
</dbReference>
<proteinExistence type="predicted"/>
<keyword evidence="1" id="KW-0732">Signal</keyword>
<evidence type="ECO:0000256" key="1">
    <source>
        <dbReference type="SAM" id="SignalP"/>
    </source>
</evidence>
<gene>
    <name evidence="3" type="ORF">L2737_11905</name>
</gene>
<dbReference type="EMBL" id="JAKIKU010000005">
    <property type="protein sequence ID" value="MCL1046030.1"/>
    <property type="molecule type" value="Genomic_DNA"/>
</dbReference>